<keyword evidence="6" id="KW-1185">Reference proteome</keyword>
<evidence type="ECO:0000259" key="3">
    <source>
        <dbReference type="PROSITE" id="PS50883"/>
    </source>
</evidence>
<feature type="domain" description="GGDEF" evidence="4">
    <location>
        <begin position="274"/>
        <end position="404"/>
    </location>
</feature>
<sequence>MDRQPGKNETTCITVIDDDYRILYVNERMQALFQELKAGDICYEAVQGEDGPCACCPLKQNDKDSVVVYNRHLGQWLEFSSGRAEWPGHGSCTIIFSKSIGESNKNLLYDLTQMPAYDELFELNISRNTYKILFHAEGKYVVPPVDGRLDEMRSDVAEHMIHPDDKERFLEFWDFDKMLEGMGKGGELLEGKFRKKLAGGGYCWVLQIAVPLRYNENHEKIIICFIQDIHEQAEEAGTRKQKELDDGADALTGLYRAEVFFEKAAGLLKENSGRPYCLVAIDIEHFKLFNEWYGLEEGDRFLVSVAGKLNQIQEEYPSIAGYMGGDDFVILLPLNTDIIVRLEGELTEYVRRFGGNAGFLPAFGIYPVESPEESMRTMYDRAAIAMSSVKGNYAKRTAWYDFEMKRRLEEDQLLLSEVQKALENQEFVLYVQPRCNMITGKIVGLESLVRWEHPEKGNIMPGTFIPLLEQNGFITNLDLYAWELVCRKVSSWIKEGFRPVPVSVNVSRIDIYAVDVVKVFKELIKKFELDSRLIEIEITESAYVQDYEVIKEVVERLRVNGFTVLMDDFGSGYSSLNMLKDVNVDILKLDMKFLDMEEESRSRGMDILEAIVKLANLMKLRLIAEGIETKEQKDFLMDIGCFYAQGYYFCRPLPMEEADILLSDEENIDFRGIMAEHMENLSLKDLFTGDLSSAMLNNMLGGVAFYDLYGGCLELLQVNEQYYRVTGCNPVDLEEKRRQILSLIEEEDRKRTLDIFRSAVAEPINGAEGEIRRRRLDGTVMWMHIHVFFLREHDGHRLFYGAVNDVTEQRRRELLLRETNKTLLRKNNELKFLNNDTPGGYYQCIGAEDLELVHVSNRFMEILGYSKNELTEDFENSFLKLVHPEDRKWVSGMFRGLGMEEIGSMECRMEAKNGSIWTLIQGRKMEQRGKAVFYGVILDISENMALVTSLKGREKELWLTGKKMESIIRQAELNVWNWDIDTSVLTISGPFGDGVLFHPEERGEDGQVVYAGYPEMVKESDMVLPVHRKELEEFYRKIARGENAECELQVEALDGRRRWLRTSCETICDESGKPVNAVGYFTDITGEKEEELQTMANMKALEILQRQAVYSLRINLSRDEILDDSDKSIWLDSIGGFSDLSYTEAYNLSVDRNTVPQYADILRRFMDRDHLLGCYDRGVVSDSVEYVRMLNGKPKWMRLLYHLVRFDETMDIIAYVFVLDIHEQKLCELELVEKAVRDSLTGLYNRRGAIPLIHSYLDERQEETAAFIIFDLDNFKQVNDVFGHMYGDTVIADNAGRLKDFFRKNDVICRLGGDEFMVLCKNISETDTMARLEQIVQETKRVLRNEGREIVFSFSAGFVMIPEQGTEFDDLYKKADIALFQAKAAGKGRYKKYEPGMKEIRPELAEGR</sequence>
<feature type="domain" description="EAL" evidence="3">
    <location>
        <begin position="411"/>
        <end position="666"/>
    </location>
</feature>
<dbReference type="InterPro" id="IPR001610">
    <property type="entry name" value="PAC"/>
</dbReference>
<dbReference type="InterPro" id="IPR000160">
    <property type="entry name" value="GGDEF_dom"/>
</dbReference>
<dbReference type="CDD" id="cd01948">
    <property type="entry name" value="EAL"/>
    <property type="match status" value="1"/>
</dbReference>
<comment type="caution">
    <text evidence="5">The sequence shown here is derived from an EMBL/GenBank/DDBJ whole genome shotgun (WGS) entry which is preliminary data.</text>
</comment>
<feature type="domain" description="GGDEF" evidence="4">
    <location>
        <begin position="1263"/>
        <end position="1395"/>
    </location>
</feature>
<dbReference type="RefSeq" id="WP_231063464.1">
    <property type="nucleotide sequence ID" value="NZ_JAJNOR010000010.1"/>
</dbReference>
<dbReference type="InterPro" id="IPR000014">
    <property type="entry name" value="PAS"/>
</dbReference>
<gene>
    <name evidence="5" type="ORF">LQE92_13500</name>
</gene>
<dbReference type="InterPro" id="IPR000700">
    <property type="entry name" value="PAS-assoc_C"/>
</dbReference>
<dbReference type="Gene3D" id="3.20.20.450">
    <property type="entry name" value="EAL domain"/>
    <property type="match status" value="1"/>
</dbReference>
<dbReference type="InterPro" id="IPR035919">
    <property type="entry name" value="EAL_sf"/>
</dbReference>
<name>A0AAP2RL16_9FIRM</name>
<dbReference type="SUPFAM" id="SSF141868">
    <property type="entry name" value="EAL domain-like"/>
    <property type="match status" value="1"/>
</dbReference>
<dbReference type="Proteomes" id="UP001299265">
    <property type="component" value="Unassembled WGS sequence"/>
</dbReference>
<dbReference type="Pfam" id="PF00990">
    <property type="entry name" value="GGDEF"/>
    <property type="match status" value="2"/>
</dbReference>
<dbReference type="SUPFAM" id="SSF55785">
    <property type="entry name" value="PYP-like sensor domain (PAS domain)"/>
    <property type="match status" value="4"/>
</dbReference>
<dbReference type="EMBL" id="JAJNOR010000010">
    <property type="protein sequence ID" value="MCD2493623.1"/>
    <property type="molecule type" value="Genomic_DNA"/>
</dbReference>
<accession>A0AAP2RL16</accession>
<dbReference type="PROSITE" id="PS50113">
    <property type="entry name" value="PAC"/>
    <property type="match status" value="2"/>
</dbReference>
<dbReference type="InterPro" id="IPR013655">
    <property type="entry name" value="PAS_fold_3"/>
</dbReference>
<dbReference type="Gene3D" id="3.30.450.20">
    <property type="entry name" value="PAS domain"/>
    <property type="match status" value="4"/>
</dbReference>
<evidence type="ECO:0000313" key="6">
    <source>
        <dbReference type="Proteomes" id="UP001299265"/>
    </source>
</evidence>
<dbReference type="NCBIfam" id="TIGR00229">
    <property type="entry name" value="sensory_box"/>
    <property type="match status" value="2"/>
</dbReference>
<dbReference type="Pfam" id="PF00563">
    <property type="entry name" value="EAL"/>
    <property type="match status" value="1"/>
</dbReference>
<feature type="domain" description="PAS" evidence="1">
    <location>
        <begin position="852"/>
        <end position="887"/>
    </location>
</feature>
<dbReference type="PANTHER" id="PTHR44757:SF2">
    <property type="entry name" value="BIOFILM ARCHITECTURE MAINTENANCE PROTEIN MBAA"/>
    <property type="match status" value="1"/>
</dbReference>
<dbReference type="SMART" id="SM00086">
    <property type="entry name" value="PAC"/>
    <property type="match status" value="4"/>
</dbReference>
<dbReference type="InterPro" id="IPR035965">
    <property type="entry name" value="PAS-like_dom_sf"/>
</dbReference>
<protein>
    <submittedName>
        <fullName evidence="5">EAL domain-containing protein</fullName>
    </submittedName>
</protein>
<evidence type="ECO:0000259" key="2">
    <source>
        <dbReference type="PROSITE" id="PS50113"/>
    </source>
</evidence>
<evidence type="ECO:0000313" key="5">
    <source>
        <dbReference type="EMBL" id="MCD2493623.1"/>
    </source>
</evidence>
<dbReference type="InterPro" id="IPR001633">
    <property type="entry name" value="EAL_dom"/>
</dbReference>
<reference evidence="5 6" key="1">
    <citation type="submission" date="2021-11" db="EMBL/GenBank/DDBJ databases">
        <title>Lacrimispora sp. nov. NSJ-141 isolated from human feces.</title>
        <authorList>
            <person name="Abdugheni R."/>
        </authorList>
    </citation>
    <scope>NUCLEOTIDE SEQUENCE [LARGE SCALE GENOMIC DNA]</scope>
    <source>
        <strain evidence="5 6">NSJ-141</strain>
    </source>
</reference>
<dbReference type="CDD" id="cd01949">
    <property type="entry name" value="GGDEF"/>
    <property type="match status" value="2"/>
</dbReference>
<dbReference type="InterPro" id="IPR013656">
    <property type="entry name" value="PAS_4"/>
</dbReference>
<dbReference type="InterPro" id="IPR043128">
    <property type="entry name" value="Rev_trsase/Diguanyl_cyclase"/>
</dbReference>
<evidence type="ECO:0000259" key="4">
    <source>
        <dbReference type="PROSITE" id="PS50887"/>
    </source>
</evidence>
<dbReference type="NCBIfam" id="TIGR00254">
    <property type="entry name" value="GGDEF"/>
    <property type="match status" value="2"/>
</dbReference>
<dbReference type="SMART" id="SM00052">
    <property type="entry name" value="EAL"/>
    <property type="match status" value="1"/>
</dbReference>
<feature type="domain" description="PAC" evidence="2">
    <location>
        <begin position="767"/>
        <end position="818"/>
    </location>
</feature>
<dbReference type="PANTHER" id="PTHR44757">
    <property type="entry name" value="DIGUANYLATE CYCLASE DGCP"/>
    <property type="match status" value="1"/>
</dbReference>
<dbReference type="InterPro" id="IPR029787">
    <property type="entry name" value="Nucleotide_cyclase"/>
</dbReference>
<dbReference type="Pfam" id="PF08448">
    <property type="entry name" value="PAS_4"/>
    <property type="match status" value="1"/>
</dbReference>
<dbReference type="CDD" id="cd00130">
    <property type="entry name" value="PAS"/>
    <property type="match status" value="1"/>
</dbReference>
<feature type="domain" description="PAC" evidence="2">
    <location>
        <begin position="1044"/>
        <end position="1096"/>
    </location>
</feature>
<dbReference type="SUPFAM" id="SSF55073">
    <property type="entry name" value="Nucleotide cyclase"/>
    <property type="match status" value="2"/>
</dbReference>
<proteinExistence type="predicted"/>
<organism evidence="5 6">
    <name type="scientific">Lientehia hominis</name>
    <dbReference type="NCBI Taxonomy" id="2897778"/>
    <lineage>
        <taxon>Bacteria</taxon>
        <taxon>Bacillati</taxon>
        <taxon>Bacillota</taxon>
        <taxon>Clostridia</taxon>
        <taxon>Lachnospirales</taxon>
        <taxon>Lachnospiraceae</taxon>
        <taxon>Lientehia</taxon>
    </lineage>
</organism>
<dbReference type="SMART" id="SM00267">
    <property type="entry name" value="GGDEF"/>
    <property type="match status" value="2"/>
</dbReference>
<dbReference type="PROSITE" id="PS50112">
    <property type="entry name" value="PAS"/>
    <property type="match status" value="2"/>
</dbReference>
<feature type="domain" description="PAS" evidence="1">
    <location>
        <begin position="695"/>
        <end position="763"/>
    </location>
</feature>
<dbReference type="PROSITE" id="PS50883">
    <property type="entry name" value="EAL"/>
    <property type="match status" value="1"/>
</dbReference>
<dbReference type="Gene3D" id="3.30.70.270">
    <property type="match status" value="2"/>
</dbReference>
<evidence type="ECO:0000259" key="1">
    <source>
        <dbReference type="PROSITE" id="PS50112"/>
    </source>
</evidence>
<dbReference type="InterPro" id="IPR052155">
    <property type="entry name" value="Biofilm_reg_signaling"/>
</dbReference>
<dbReference type="Pfam" id="PF08447">
    <property type="entry name" value="PAS_3"/>
    <property type="match status" value="2"/>
</dbReference>
<dbReference type="PROSITE" id="PS50887">
    <property type="entry name" value="GGDEF"/>
    <property type="match status" value="2"/>
</dbReference>